<reference evidence="3" key="2">
    <citation type="journal article" date="2008" name="Nucleic Acids Res.">
        <title>The rice annotation project database (RAP-DB): 2008 update.</title>
        <authorList>
            <consortium name="The rice annotation project (RAP)"/>
        </authorList>
    </citation>
    <scope>GENOME REANNOTATION</scope>
    <source>
        <strain evidence="3">cv. Nipponbare</strain>
    </source>
</reference>
<protein>
    <submittedName>
        <fullName evidence="2">Uncharacterized protein</fullName>
    </submittedName>
</protein>
<evidence type="ECO:0000256" key="1">
    <source>
        <dbReference type="SAM" id="MobiDB-lite"/>
    </source>
</evidence>
<evidence type="ECO:0000313" key="3">
    <source>
        <dbReference type="Proteomes" id="UP000000763"/>
    </source>
</evidence>
<dbReference type="Proteomes" id="UP000000763">
    <property type="component" value="Chromosome 11"/>
</dbReference>
<dbReference type="AlphaFoldDB" id="Q2R6S1"/>
<feature type="region of interest" description="Disordered" evidence="1">
    <location>
        <begin position="34"/>
        <end position="57"/>
    </location>
</feature>
<dbReference type="EMBL" id="AC136501">
    <property type="protein sequence ID" value="AAX95436.1"/>
    <property type="molecule type" value="Genomic_DNA"/>
</dbReference>
<reference evidence="3" key="1">
    <citation type="journal article" date="2005" name="Nature">
        <title>The map-based sequence of the rice genome.</title>
        <authorList>
            <consortium name="International rice genome sequencing project (IRGSP)"/>
            <person name="Matsumoto T."/>
            <person name="Wu J."/>
            <person name="Kanamori H."/>
            <person name="Katayose Y."/>
            <person name="Fujisawa M."/>
            <person name="Namiki N."/>
            <person name="Mizuno H."/>
            <person name="Yamamoto K."/>
            <person name="Antonio B.A."/>
            <person name="Baba T."/>
            <person name="Sakata K."/>
            <person name="Nagamura Y."/>
            <person name="Aoki H."/>
            <person name="Arikawa K."/>
            <person name="Arita K."/>
            <person name="Bito T."/>
            <person name="Chiden Y."/>
            <person name="Fujitsuka N."/>
            <person name="Fukunaka R."/>
            <person name="Hamada M."/>
            <person name="Harada C."/>
            <person name="Hayashi A."/>
            <person name="Hijishita S."/>
            <person name="Honda M."/>
            <person name="Hosokawa S."/>
            <person name="Ichikawa Y."/>
            <person name="Idonuma A."/>
            <person name="Iijima M."/>
            <person name="Ikeda M."/>
            <person name="Ikeno M."/>
            <person name="Ito K."/>
            <person name="Ito S."/>
            <person name="Ito T."/>
            <person name="Ito Y."/>
            <person name="Ito Y."/>
            <person name="Iwabuchi A."/>
            <person name="Kamiya K."/>
            <person name="Karasawa W."/>
            <person name="Kurita K."/>
            <person name="Katagiri S."/>
            <person name="Kikuta A."/>
            <person name="Kobayashi H."/>
            <person name="Kobayashi N."/>
            <person name="Machita K."/>
            <person name="Maehara T."/>
            <person name="Masukawa M."/>
            <person name="Mizubayashi T."/>
            <person name="Mukai Y."/>
            <person name="Nagasaki H."/>
            <person name="Nagata Y."/>
            <person name="Naito S."/>
            <person name="Nakashima M."/>
            <person name="Nakama Y."/>
            <person name="Nakamichi Y."/>
            <person name="Nakamura M."/>
            <person name="Meguro A."/>
            <person name="Negishi M."/>
            <person name="Ohta I."/>
            <person name="Ohta T."/>
            <person name="Okamoto M."/>
            <person name="Ono N."/>
            <person name="Saji S."/>
            <person name="Sakaguchi M."/>
            <person name="Sakai K."/>
            <person name="Shibata M."/>
            <person name="Shimokawa T."/>
            <person name="Song J."/>
            <person name="Takazaki Y."/>
            <person name="Terasawa K."/>
            <person name="Tsugane M."/>
            <person name="Tsuji K."/>
            <person name="Ueda S."/>
            <person name="Waki K."/>
            <person name="Yamagata H."/>
            <person name="Yamamoto M."/>
            <person name="Yamamoto S."/>
            <person name="Yamane H."/>
            <person name="Yoshiki S."/>
            <person name="Yoshihara R."/>
            <person name="Yukawa K."/>
            <person name="Zhong H."/>
            <person name="Yano M."/>
            <person name="Yuan Q."/>
            <person name="Ouyang S."/>
            <person name="Liu J."/>
            <person name="Jones K.M."/>
            <person name="Gansberger K."/>
            <person name="Moffat K."/>
            <person name="Hill J."/>
            <person name="Bera J."/>
            <person name="Fadrosh D."/>
            <person name="Jin S."/>
            <person name="Johri S."/>
            <person name="Kim M."/>
            <person name="Overton L."/>
            <person name="Reardon M."/>
            <person name="Tsitrin T."/>
            <person name="Vuong H."/>
            <person name="Weaver B."/>
            <person name="Ciecko A."/>
            <person name="Tallon L."/>
            <person name="Jackson J."/>
            <person name="Pai G."/>
            <person name="Aken S.V."/>
            <person name="Utterback T."/>
            <person name="Reidmuller S."/>
            <person name="Feldblyum T."/>
            <person name="Hsiao J."/>
            <person name="Zismann V."/>
            <person name="Iobst S."/>
            <person name="de Vazeille A.R."/>
            <person name="Buell C.R."/>
            <person name="Ying K."/>
            <person name="Li Y."/>
            <person name="Lu T."/>
            <person name="Huang Y."/>
            <person name="Zhao Q."/>
            <person name="Feng Q."/>
            <person name="Zhang L."/>
            <person name="Zhu J."/>
            <person name="Weng Q."/>
            <person name="Mu J."/>
            <person name="Lu Y."/>
            <person name="Fan D."/>
            <person name="Liu Y."/>
            <person name="Guan J."/>
            <person name="Zhang Y."/>
            <person name="Yu S."/>
            <person name="Liu X."/>
            <person name="Zhang Y."/>
            <person name="Hong G."/>
            <person name="Han B."/>
            <person name="Choisne N."/>
            <person name="Demange N."/>
            <person name="Orjeda G."/>
            <person name="Samain S."/>
            <person name="Cattolico L."/>
            <person name="Pelletier E."/>
            <person name="Couloux A."/>
            <person name="Segurens B."/>
            <person name="Wincker P."/>
            <person name="D'Hont A."/>
            <person name="Scarpelli C."/>
            <person name="Weissenbach J."/>
            <person name="Salanoubat M."/>
            <person name="Quetier F."/>
            <person name="Yu Y."/>
            <person name="Kim H.R."/>
            <person name="Rambo T."/>
            <person name="Currie J."/>
            <person name="Collura K."/>
            <person name="Luo M."/>
            <person name="Yang T."/>
            <person name="Ammiraju J.S.S."/>
            <person name="Engler F."/>
            <person name="Soderlund C."/>
            <person name="Wing R.A."/>
            <person name="Palmer L.E."/>
            <person name="de la Bastide M."/>
            <person name="Spiegel L."/>
            <person name="Nascimento L."/>
            <person name="Zutavern T."/>
            <person name="O'Shaughnessy A."/>
            <person name="Dike S."/>
            <person name="Dedhia N."/>
            <person name="Preston R."/>
            <person name="Balija V."/>
            <person name="McCombie W.R."/>
            <person name="Chow T."/>
            <person name="Chen H."/>
            <person name="Chung M."/>
            <person name="Chen C."/>
            <person name="Shaw J."/>
            <person name="Wu H."/>
            <person name="Hsiao K."/>
            <person name="Chao Y."/>
            <person name="Chu M."/>
            <person name="Cheng C."/>
            <person name="Hour A."/>
            <person name="Lee P."/>
            <person name="Lin S."/>
            <person name="Lin Y."/>
            <person name="Liou J."/>
            <person name="Liu S."/>
            <person name="Hsing Y."/>
            <person name="Raghuvanshi S."/>
            <person name="Mohanty A."/>
            <person name="Bharti A.K."/>
            <person name="Gaur A."/>
            <person name="Gupta V."/>
            <person name="Kumar D."/>
            <person name="Ravi V."/>
            <person name="Vij S."/>
            <person name="Kapur A."/>
            <person name="Khurana P."/>
            <person name="Khurana P."/>
            <person name="Khurana J.P."/>
            <person name="Tyagi A.K."/>
            <person name="Gaikwad K."/>
            <person name="Singh A."/>
            <person name="Dalal V."/>
            <person name="Srivastava S."/>
            <person name="Dixit A."/>
            <person name="Pal A.K."/>
            <person name="Ghazi I.A."/>
            <person name="Yadav M."/>
            <person name="Pandit A."/>
            <person name="Bhargava A."/>
            <person name="Sureshbabu K."/>
            <person name="Batra K."/>
            <person name="Sharma T.R."/>
            <person name="Mohapatra T."/>
            <person name="Singh N.K."/>
            <person name="Messing J."/>
            <person name="Nelson A.B."/>
            <person name="Fuks G."/>
            <person name="Kavchok S."/>
            <person name="Keizer G."/>
            <person name="Linton E."/>
            <person name="Llaca V."/>
            <person name="Song R."/>
            <person name="Tanyolac B."/>
            <person name="Young S."/>
            <person name="Ho-Il K."/>
            <person name="Hahn J.H."/>
            <person name="Sangsakoo G."/>
            <person name="Vanavichit A."/>
            <person name="de Mattos Luiz.A.T."/>
            <person name="Zimmer P.D."/>
            <person name="Malone G."/>
            <person name="Dellagostin O."/>
            <person name="de Oliveira A.C."/>
            <person name="Bevan M."/>
            <person name="Bancroft I."/>
            <person name="Minx P."/>
            <person name="Cordum H."/>
            <person name="Wilson R."/>
            <person name="Cheng Z."/>
            <person name="Jin W."/>
            <person name="Jiang J."/>
            <person name="Leong S.A."/>
            <person name="Iwama H."/>
            <person name="Gojobori T."/>
            <person name="Itoh T."/>
            <person name="Niimura Y."/>
            <person name="Fujii Y."/>
            <person name="Habara T."/>
            <person name="Sakai H."/>
            <person name="Sato Y."/>
            <person name="Wilson G."/>
            <person name="Kumar K."/>
            <person name="McCouch S."/>
            <person name="Juretic N."/>
            <person name="Hoen D."/>
            <person name="Wright S."/>
            <person name="Bruskiewich R."/>
            <person name="Bureau T."/>
            <person name="Miyao A."/>
            <person name="Hirochika H."/>
            <person name="Nishikawa T."/>
            <person name="Kadowaki K."/>
            <person name="Sugiura M."/>
            <person name="Burr B."/>
            <person name="Sasaki T."/>
        </authorList>
    </citation>
    <scope>NUCLEOTIDE SEQUENCE [LARGE SCALE GENOMIC DNA]</scope>
    <source>
        <strain evidence="3">cv. Nipponbare</strain>
    </source>
</reference>
<accession>Q2R6S1</accession>
<organism evidence="2 3">
    <name type="scientific">Oryza sativa subsp. japonica</name>
    <name type="common">Rice</name>
    <dbReference type="NCBI Taxonomy" id="39947"/>
    <lineage>
        <taxon>Eukaryota</taxon>
        <taxon>Viridiplantae</taxon>
        <taxon>Streptophyta</taxon>
        <taxon>Embryophyta</taxon>
        <taxon>Tracheophyta</taxon>
        <taxon>Spermatophyta</taxon>
        <taxon>Magnoliopsida</taxon>
        <taxon>Liliopsida</taxon>
        <taxon>Poales</taxon>
        <taxon>Poaceae</taxon>
        <taxon>BOP clade</taxon>
        <taxon>Oryzoideae</taxon>
        <taxon>Oryzeae</taxon>
        <taxon>Oryzinae</taxon>
        <taxon>Oryza</taxon>
        <taxon>Oryza sativa</taxon>
    </lineage>
</organism>
<sequence length="57" mass="6037">MVTDLSQSLDMSEDAIEDILHMSEDVVGDEATTLVGPSASCSSHHNSDAMLMQPLSS</sequence>
<proteinExistence type="predicted"/>
<evidence type="ECO:0000313" key="2">
    <source>
        <dbReference type="EMBL" id="AAX95436.1"/>
    </source>
</evidence>
<name>Q2R6S1_ORYSJ</name>